<dbReference type="InterPro" id="IPR030679">
    <property type="entry name" value="ABC_ATPase_HisP-typ"/>
</dbReference>
<dbReference type="PATRIC" id="fig|796944.3.peg.672"/>
<comment type="caution">
    <text evidence="5">The sequence shown here is derived from an EMBL/GenBank/DDBJ whole genome shotgun (WGS) entry which is preliminary data.</text>
</comment>
<evidence type="ECO:0000313" key="5">
    <source>
        <dbReference type="EMBL" id="EHL13303.1"/>
    </source>
</evidence>
<keyword evidence="1" id="KW-0813">Transport</keyword>
<keyword evidence="2" id="KW-0547">Nucleotide-binding</keyword>
<name>G9WST3_9FIRM</name>
<evidence type="ECO:0000256" key="3">
    <source>
        <dbReference type="ARBA" id="ARBA00022840"/>
    </source>
</evidence>
<dbReference type="PANTHER" id="PTHR43166:SF15">
    <property type="entry name" value="HISTIDINE TRANSPORT ATP-BINDING PROTEIN HISP"/>
    <property type="match status" value="1"/>
</dbReference>
<dbReference type="InterPro" id="IPR003593">
    <property type="entry name" value="AAA+_ATPase"/>
</dbReference>
<dbReference type="PIRSF" id="PIRSF039085">
    <property type="entry name" value="ABC_ATPase_HisP"/>
    <property type="match status" value="1"/>
</dbReference>
<dbReference type="SUPFAM" id="SSF52540">
    <property type="entry name" value="P-loop containing nucleoside triphosphate hydrolases"/>
    <property type="match status" value="1"/>
</dbReference>
<evidence type="ECO:0000259" key="4">
    <source>
        <dbReference type="PROSITE" id="PS50893"/>
    </source>
</evidence>
<dbReference type="GO" id="GO:0005524">
    <property type="term" value="F:ATP binding"/>
    <property type="evidence" value="ECO:0007669"/>
    <property type="project" value="UniProtKB-KW"/>
</dbReference>
<dbReference type="InterPro" id="IPR017871">
    <property type="entry name" value="ABC_transporter-like_CS"/>
</dbReference>
<dbReference type="RefSeq" id="WP_009537796.1">
    <property type="nucleotide sequence ID" value="NZ_JH414507.1"/>
</dbReference>
<protein>
    <recommendedName>
        <fullName evidence="4">ABC transporter domain-containing protein</fullName>
    </recommendedName>
</protein>
<dbReference type="EMBL" id="AFZD01000007">
    <property type="protein sequence ID" value="EHL13303.1"/>
    <property type="molecule type" value="Genomic_DNA"/>
</dbReference>
<dbReference type="Gene3D" id="3.40.50.300">
    <property type="entry name" value="P-loop containing nucleotide triphosphate hydrolases"/>
    <property type="match status" value="1"/>
</dbReference>
<dbReference type="AlphaFoldDB" id="G9WST3"/>
<reference evidence="5 6" key="1">
    <citation type="submission" date="2011-08" db="EMBL/GenBank/DDBJ databases">
        <title>The Genome Sequence of Oribacterium sp. ACB7.</title>
        <authorList>
            <consortium name="The Broad Institute Genome Sequencing Platform"/>
            <person name="Earl A."/>
            <person name="Ward D."/>
            <person name="Feldgarden M."/>
            <person name="Gevers D."/>
            <person name="Sizova M."/>
            <person name="Hazen A."/>
            <person name="Epstein S."/>
            <person name="Young S.K."/>
            <person name="Zeng Q."/>
            <person name="Gargeya S."/>
            <person name="Fitzgerald M."/>
            <person name="Haas B."/>
            <person name="Abouelleil A."/>
            <person name="Alvarado L."/>
            <person name="Arachchi H.M."/>
            <person name="Berlin A."/>
            <person name="Brown A."/>
            <person name="Chapman S.B."/>
            <person name="Chen Z."/>
            <person name="Dunbar C."/>
            <person name="Freedman E."/>
            <person name="Gearin G."/>
            <person name="Gellesch M."/>
            <person name="Goldberg J."/>
            <person name="Griggs A."/>
            <person name="Gujja S."/>
            <person name="Heiman D."/>
            <person name="Howarth C."/>
            <person name="Larson L."/>
            <person name="Lui A."/>
            <person name="MacDonald P.J.P."/>
            <person name="Montmayeur A."/>
            <person name="Murphy C."/>
            <person name="Neiman D."/>
            <person name="Pearson M."/>
            <person name="Priest M."/>
            <person name="Roberts A."/>
            <person name="Saif S."/>
            <person name="Shea T."/>
            <person name="Shenoy N."/>
            <person name="Sisk P."/>
            <person name="Stolte C."/>
            <person name="Sykes S."/>
            <person name="Wortman J."/>
            <person name="Nusbaum C."/>
            <person name="Birren B."/>
        </authorList>
    </citation>
    <scope>NUCLEOTIDE SEQUENCE [LARGE SCALE GENOMIC DNA]</scope>
    <source>
        <strain evidence="5 6">ACB7</strain>
    </source>
</reference>
<organism evidence="5 6">
    <name type="scientific">Oribacterium asaccharolyticum ACB7</name>
    <dbReference type="NCBI Taxonomy" id="796944"/>
    <lineage>
        <taxon>Bacteria</taxon>
        <taxon>Bacillati</taxon>
        <taxon>Bacillota</taxon>
        <taxon>Clostridia</taxon>
        <taxon>Lachnospirales</taxon>
        <taxon>Lachnospiraceae</taxon>
        <taxon>Oribacterium</taxon>
    </lineage>
</organism>
<dbReference type="InterPro" id="IPR003439">
    <property type="entry name" value="ABC_transporter-like_ATP-bd"/>
</dbReference>
<dbReference type="Pfam" id="PF00005">
    <property type="entry name" value="ABC_tran"/>
    <property type="match status" value="1"/>
</dbReference>
<accession>G9WST3</accession>
<evidence type="ECO:0000256" key="1">
    <source>
        <dbReference type="ARBA" id="ARBA00022448"/>
    </source>
</evidence>
<keyword evidence="3" id="KW-0067">ATP-binding</keyword>
<evidence type="ECO:0000256" key="2">
    <source>
        <dbReference type="ARBA" id="ARBA00022741"/>
    </source>
</evidence>
<feature type="domain" description="ABC transporter" evidence="4">
    <location>
        <begin position="4"/>
        <end position="255"/>
    </location>
</feature>
<dbReference type="SMART" id="SM00382">
    <property type="entry name" value="AAA"/>
    <property type="match status" value="1"/>
</dbReference>
<keyword evidence="6" id="KW-1185">Reference proteome</keyword>
<dbReference type="PROSITE" id="PS50893">
    <property type="entry name" value="ABC_TRANSPORTER_2"/>
    <property type="match status" value="1"/>
</dbReference>
<dbReference type="InterPro" id="IPR050086">
    <property type="entry name" value="MetN_ABC_transporter-like"/>
</dbReference>
<dbReference type="PANTHER" id="PTHR43166">
    <property type="entry name" value="AMINO ACID IMPORT ATP-BINDING PROTEIN"/>
    <property type="match status" value="1"/>
</dbReference>
<dbReference type="GO" id="GO:0015424">
    <property type="term" value="F:ABC-type amino acid transporter activity"/>
    <property type="evidence" value="ECO:0007669"/>
    <property type="project" value="InterPro"/>
</dbReference>
<dbReference type="HOGENOM" id="CLU_000604_1_22_9"/>
<sequence>MAILEMKGIKKRFSGEEILKGIDLSCKEGEVLSIIGPSGSGKSTLLRIATFLENADSGTIIYDGKTVFQREAQPESLRKGGDSIGWDTANRQQAKALFGLVFQNFNLFPHWTVLENIIDPLIHVQKKEKSFAVEKGRALLERMGLSDKEGQYPCSLSGGQKQRVAIARALALEPKILFFDEPTSALDPELTGEVLRLIRSLKDERMAMVIVTHEMNFAREISDEVLFMAEGEVLCRGSSEAVFTAENERLQSFLGKIQMS</sequence>
<dbReference type="Proteomes" id="UP000003527">
    <property type="component" value="Unassembled WGS sequence"/>
</dbReference>
<gene>
    <name evidence="5" type="ORF">HMPREF9624_02149</name>
</gene>
<proteinExistence type="predicted"/>
<dbReference type="GO" id="GO:0016887">
    <property type="term" value="F:ATP hydrolysis activity"/>
    <property type="evidence" value="ECO:0007669"/>
    <property type="project" value="InterPro"/>
</dbReference>
<dbReference type="InterPro" id="IPR027417">
    <property type="entry name" value="P-loop_NTPase"/>
</dbReference>
<evidence type="ECO:0000313" key="6">
    <source>
        <dbReference type="Proteomes" id="UP000003527"/>
    </source>
</evidence>
<dbReference type="PROSITE" id="PS00211">
    <property type="entry name" value="ABC_TRANSPORTER_1"/>
    <property type="match status" value="1"/>
</dbReference>